<evidence type="ECO:0000256" key="8">
    <source>
        <dbReference type="ARBA" id="ARBA00023002"/>
    </source>
</evidence>
<evidence type="ECO:0000256" key="10">
    <source>
        <dbReference type="ARBA" id="ARBA00023033"/>
    </source>
</evidence>
<evidence type="ECO:0000256" key="3">
    <source>
        <dbReference type="ARBA" id="ARBA00010617"/>
    </source>
</evidence>
<dbReference type="PRINTS" id="PR00463">
    <property type="entry name" value="EP450I"/>
</dbReference>
<gene>
    <name evidence="14" type="ORF">DARMORV10_C05P52760.1</name>
</gene>
<keyword evidence="5 13" id="KW-0812">Transmembrane</keyword>
<evidence type="ECO:0000256" key="4">
    <source>
        <dbReference type="ARBA" id="ARBA00022617"/>
    </source>
</evidence>
<keyword evidence="9 12" id="KW-0408">Iron</keyword>
<evidence type="ECO:0000256" key="9">
    <source>
        <dbReference type="ARBA" id="ARBA00023004"/>
    </source>
</evidence>
<dbReference type="EMBL" id="HG994369">
    <property type="protein sequence ID" value="CAF1934667.1"/>
    <property type="molecule type" value="Genomic_DNA"/>
</dbReference>
<evidence type="ECO:0000313" key="14">
    <source>
        <dbReference type="EMBL" id="CAF1934667.1"/>
    </source>
</evidence>
<keyword evidence="6 12" id="KW-0479">Metal-binding</keyword>
<dbReference type="KEGG" id="bna:106420879"/>
<evidence type="ECO:0000256" key="1">
    <source>
        <dbReference type="ARBA" id="ARBA00001971"/>
    </source>
</evidence>
<dbReference type="PANTHER" id="PTHR24298">
    <property type="entry name" value="FLAVONOID 3'-MONOOXYGENASE-RELATED"/>
    <property type="match status" value="1"/>
</dbReference>
<evidence type="ECO:0000256" key="13">
    <source>
        <dbReference type="SAM" id="Phobius"/>
    </source>
</evidence>
<dbReference type="InterPro" id="IPR002401">
    <property type="entry name" value="Cyt_P450_E_grp-I"/>
</dbReference>
<dbReference type="FunFam" id="1.10.630.10:FF:000019">
    <property type="entry name" value="Cytochrome P450 family protein"/>
    <property type="match status" value="1"/>
</dbReference>
<comment type="similarity">
    <text evidence="3">Belongs to the cytochrome P450 family.</text>
</comment>
<dbReference type="GO" id="GO:0020037">
    <property type="term" value="F:heme binding"/>
    <property type="evidence" value="ECO:0007669"/>
    <property type="project" value="InterPro"/>
</dbReference>
<evidence type="ECO:0000256" key="11">
    <source>
        <dbReference type="ARBA" id="ARBA00023136"/>
    </source>
</evidence>
<evidence type="ECO:0000256" key="7">
    <source>
        <dbReference type="ARBA" id="ARBA00022989"/>
    </source>
</evidence>
<evidence type="ECO:0000256" key="5">
    <source>
        <dbReference type="ARBA" id="ARBA00022692"/>
    </source>
</evidence>
<dbReference type="GO" id="GO:0016705">
    <property type="term" value="F:oxidoreductase activity, acting on paired donors, with incorporation or reduction of molecular oxygen"/>
    <property type="evidence" value="ECO:0007669"/>
    <property type="project" value="InterPro"/>
</dbReference>
<dbReference type="Pfam" id="PF00067">
    <property type="entry name" value="p450"/>
    <property type="match status" value="1"/>
</dbReference>
<feature type="binding site" description="axial binding residue" evidence="12">
    <location>
        <position position="502"/>
    </location>
    <ligand>
        <name>heme</name>
        <dbReference type="ChEBI" id="CHEBI:30413"/>
    </ligand>
    <ligandPart>
        <name>Fe</name>
        <dbReference type="ChEBI" id="CHEBI:18248"/>
    </ligandPart>
</feature>
<dbReference type="PANTHER" id="PTHR24298:SF475">
    <property type="entry name" value="CYTOCHROME P450 705A5-RELATED"/>
    <property type="match status" value="1"/>
</dbReference>
<reference evidence="14" key="1">
    <citation type="submission" date="2021-01" db="EMBL/GenBank/DDBJ databases">
        <authorList>
            <consortium name="Genoscope - CEA"/>
            <person name="William W."/>
        </authorList>
    </citation>
    <scope>NUCLEOTIDE SEQUENCE</scope>
</reference>
<dbReference type="GO" id="GO:0016020">
    <property type="term" value="C:membrane"/>
    <property type="evidence" value="ECO:0007669"/>
    <property type="project" value="UniProtKB-SubCell"/>
</dbReference>
<dbReference type="InterPro" id="IPR051103">
    <property type="entry name" value="Plant_metabolite_P450s"/>
</dbReference>
<proteinExistence type="inferred from homology"/>
<dbReference type="Proteomes" id="UP001295469">
    <property type="component" value="Chromosome C05"/>
</dbReference>
<dbReference type="AlphaFoldDB" id="A0A816LD71"/>
<dbReference type="GO" id="GO:0005506">
    <property type="term" value="F:iron ion binding"/>
    <property type="evidence" value="ECO:0007669"/>
    <property type="project" value="InterPro"/>
</dbReference>
<evidence type="ECO:0000256" key="6">
    <source>
        <dbReference type="ARBA" id="ARBA00022723"/>
    </source>
</evidence>
<dbReference type="OrthoDB" id="1103324at2759"/>
<dbReference type="GO" id="GO:0004497">
    <property type="term" value="F:monooxygenase activity"/>
    <property type="evidence" value="ECO:0007669"/>
    <property type="project" value="UniProtKB-KW"/>
</dbReference>
<accession>A0A816LD71</accession>
<keyword evidence="11 13" id="KW-0472">Membrane</keyword>
<dbReference type="Gene3D" id="1.10.630.10">
    <property type="entry name" value="Cytochrome P450"/>
    <property type="match status" value="1"/>
</dbReference>
<dbReference type="SUPFAM" id="SSF48264">
    <property type="entry name" value="Cytochrome P450"/>
    <property type="match status" value="1"/>
</dbReference>
<evidence type="ECO:0000256" key="12">
    <source>
        <dbReference type="PIRSR" id="PIRSR602401-1"/>
    </source>
</evidence>
<comment type="subcellular location">
    <subcellularLocation>
        <location evidence="2">Membrane</location>
        <topology evidence="2">Single-pass membrane protein</topology>
    </subcellularLocation>
</comment>
<sequence length="547" mass="62484">MGSMITINFQNCIVLIFLCFLSLLCYHLFFKKPKDGFNLTQSHNYPGHLIQIYGPMFYGPFEYPEKWSICGLHLPLGISWASPWAIKKKKQKNLPQSPPSLPIIGHLHLLLSVLPHKAFQKISSRYGPLLHLRIFKVPFVLASSASVAYDLFRTHDVNVSSRGFRTLENSLLFGHETFTGADFGDYYKFMKKVLVMNLLGTQALERSRGIRAEEIERFYARLMDKARKKESVEIGKEAMVLTNNIMSKLLIGRSCSEENGEAGKVRESVTKTMGLIKKVFFSNMLGKPLKKLGISLFEKEIRGVSGGFDELLERLLREHEEKHQDTDMMDVLLSAYKYENEDYKITRNHIKLLIVELFLAGTDSAARLIQWAMAEIISKPNILERLRQEMDSVAGKTRLIQETDLPRLPYLQAVVKETQRFHPAVPLTLRMSEEDCNVGGFHIPEKTTLVVNVYAVMRDPNVWQNPDEFKPERFIASSSSEQEEEREKILKFLPSGSGRRGCPEENLGYIFVETGVGMMVQCFDWRINGDKIVNMEETLAGLSSNRV</sequence>
<feature type="transmembrane region" description="Helical" evidence="13">
    <location>
        <begin position="12"/>
        <end position="30"/>
    </location>
</feature>
<keyword evidence="10" id="KW-0503">Monooxygenase</keyword>
<dbReference type="PRINTS" id="PR00385">
    <property type="entry name" value="P450"/>
</dbReference>
<keyword evidence="8" id="KW-0560">Oxidoreductase</keyword>
<keyword evidence="4 12" id="KW-0349">Heme</keyword>
<name>A0A816LD71_BRANA</name>
<organism evidence="14">
    <name type="scientific">Brassica napus</name>
    <name type="common">Rape</name>
    <dbReference type="NCBI Taxonomy" id="3708"/>
    <lineage>
        <taxon>Eukaryota</taxon>
        <taxon>Viridiplantae</taxon>
        <taxon>Streptophyta</taxon>
        <taxon>Embryophyta</taxon>
        <taxon>Tracheophyta</taxon>
        <taxon>Spermatophyta</taxon>
        <taxon>Magnoliopsida</taxon>
        <taxon>eudicotyledons</taxon>
        <taxon>Gunneridae</taxon>
        <taxon>Pentapetalae</taxon>
        <taxon>rosids</taxon>
        <taxon>malvids</taxon>
        <taxon>Brassicales</taxon>
        <taxon>Brassicaceae</taxon>
        <taxon>Brassiceae</taxon>
        <taxon>Brassica</taxon>
    </lineage>
</organism>
<dbReference type="InterPro" id="IPR001128">
    <property type="entry name" value="Cyt_P450"/>
</dbReference>
<keyword evidence="7 13" id="KW-1133">Transmembrane helix</keyword>
<evidence type="ECO:0000256" key="2">
    <source>
        <dbReference type="ARBA" id="ARBA00004167"/>
    </source>
</evidence>
<dbReference type="InterPro" id="IPR036396">
    <property type="entry name" value="Cyt_P450_sf"/>
</dbReference>
<comment type="cofactor">
    <cofactor evidence="1 12">
        <name>heme</name>
        <dbReference type="ChEBI" id="CHEBI:30413"/>
    </cofactor>
</comment>
<protein>
    <submittedName>
        <fullName evidence="14">(rape) hypothetical protein</fullName>
    </submittedName>
</protein>